<evidence type="ECO:0000256" key="1">
    <source>
        <dbReference type="ARBA" id="ARBA00004442"/>
    </source>
</evidence>
<dbReference type="GO" id="GO:1990281">
    <property type="term" value="C:efflux pump complex"/>
    <property type="evidence" value="ECO:0007669"/>
    <property type="project" value="TreeGrafter"/>
</dbReference>
<dbReference type="STRING" id="1229521.D791_02782"/>
<keyword evidence="6" id="KW-0472">Membrane</keyword>
<evidence type="ECO:0000256" key="4">
    <source>
        <dbReference type="ARBA" id="ARBA00022452"/>
    </source>
</evidence>
<dbReference type="EMBL" id="AONB01000015">
    <property type="protein sequence ID" value="EXJ10224.1"/>
    <property type="molecule type" value="Genomic_DNA"/>
</dbReference>
<accession>W9USZ4</accession>
<sequence length="108" mass="12240">MDDTQRAVTESTRTLLRTLQTSVQSVKAREQSILSRETALRATEEGFNVGTRNVVDVLQAEQALFEARLAYSNARIDHVNTLFRFKQTLGTLSPEDVTALDNWLLERD</sequence>
<dbReference type="Gene3D" id="1.20.1600.10">
    <property type="entry name" value="Outer membrane efflux proteins (OEP)"/>
    <property type="match status" value="1"/>
</dbReference>
<reference evidence="8 9" key="2">
    <citation type="journal article" date="2015" name="Syst. Appl. Microbiol.">
        <title>Nitrincola nitratireducens sp. nov. isolated from a haloalkaline crater lake.</title>
        <authorList>
            <person name="Singh A."/>
            <person name="Vaidya B."/>
            <person name="Tanuku N.R."/>
            <person name="Pinnaka A.K."/>
        </authorList>
    </citation>
    <scope>NUCLEOTIDE SEQUENCE [LARGE SCALE GENOMIC DNA]</scope>
    <source>
        <strain evidence="8 9">AK23</strain>
    </source>
</reference>
<gene>
    <name evidence="8" type="primary">tolC_1</name>
    <name evidence="8" type="ORF">D791_02782</name>
</gene>
<evidence type="ECO:0000256" key="5">
    <source>
        <dbReference type="ARBA" id="ARBA00022692"/>
    </source>
</evidence>
<keyword evidence="9" id="KW-1185">Reference proteome</keyword>
<evidence type="ECO:0000256" key="3">
    <source>
        <dbReference type="ARBA" id="ARBA00022448"/>
    </source>
</evidence>
<keyword evidence="7" id="KW-0998">Cell outer membrane</keyword>
<keyword evidence="4" id="KW-1134">Transmembrane beta strand</keyword>
<dbReference type="AlphaFoldDB" id="W9USZ4"/>
<dbReference type="GO" id="GO:0009279">
    <property type="term" value="C:cell outer membrane"/>
    <property type="evidence" value="ECO:0007669"/>
    <property type="project" value="UniProtKB-SubCell"/>
</dbReference>
<organism evidence="8 9">
    <name type="scientific">Nitrincola nitratireducens</name>
    <dbReference type="NCBI Taxonomy" id="1229521"/>
    <lineage>
        <taxon>Bacteria</taxon>
        <taxon>Pseudomonadati</taxon>
        <taxon>Pseudomonadota</taxon>
        <taxon>Gammaproteobacteria</taxon>
        <taxon>Oceanospirillales</taxon>
        <taxon>Oceanospirillaceae</taxon>
        <taxon>Nitrincola</taxon>
    </lineage>
</organism>
<comment type="similarity">
    <text evidence="2">Belongs to the outer membrane factor (OMF) (TC 1.B.17) family.</text>
</comment>
<protein>
    <submittedName>
        <fullName evidence="8">Outer membrane protein tolC</fullName>
    </submittedName>
</protein>
<reference evidence="9" key="1">
    <citation type="submission" date="2012-11" db="EMBL/GenBank/DDBJ databases">
        <authorList>
            <person name="Singh A."/>
            <person name="Pinnaka A.K."/>
            <person name="Vaidya B."/>
        </authorList>
    </citation>
    <scope>NUCLEOTIDE SEQUENCE [LARGE SCALE GENOMIC DNA]</scope>
    <source>
        <strain evidence="9">AK23</strain>
    </source>
</reference>
<evidence type="ECO:0000256" key="6">
    <source>
        <dbReference type="ARBA" id="ARBA00023136"/>
    </source>
</evidence>
<dbReference type="PANTHER" id="PTHR30026:SF20">
    <property type="entry name" value="OUTER MEMBRANE PROTEIN TOLC"/>
    <property type="match status" value="1"/>
</dbReference>
<dbReference type="GO" id="GO:0015562">
    <property type="term" value="F:efflux transmembrane transporter activity"/>
    <property type="evidence" value="ECO:0007669"/>
    <property type="project" value="InterPro"/>
</dbReference>
<comment type="subcellular location">
    <subcellularLocation>
        <location evidence="1">Cell outer membrane</location>
    </subcellularLocation>
</comment>
<evidence type="ECO:0000256" key="2">
    <source>
        <dbReference type="ARBA" id="ARBA00007613"/>
    </source>
</evidence>
<keyword evidence="3" id="KW-0813">Transport</keyword>
<comment type="caution">
    <text evidence="8">The sequence shown here is derived from an EMBL/GenBank/DDBJ whole genome shotgun (WGS) entry which is preliminary data.</text>
</comment>
<dbReference type="Pfam" id="PF02321">
    <property type="entry name" value="OEP"/>
    <property type="match status" value="1"/>
</dbReference>
<dbReference type="Proteomes" id="UP000019464">
    <property type="component" value="Unassembled WGS sequence"/>
</dbReference>
<dbReference type="PANTHER" id="PTHR30026">
    <property type="entry name" value="OUTER MEMBRANE PROTEIN TOLC"/>
    <property type="match status" value="1"/>
</dbReference>
<dbReference type="SUPFAM" id="SSF56954">
    <property type="entry name" value="Outer membrane efflux proteins (OEP)"/>
    <property type="match status" value="1"/>
</dbReference>
<proteinExistence type="inferred from homology"/>
<dbReference type="InterPro" id="IPR003423">
    <property type="entry name" value="OMP_efflux"/>
</dbReference>
<name>W9USZ4_9GAMM</name>
<keyword evidence="5" id="KW-0812">Transmembrane</keyword>
<dbReference type="GO" id="GO:0015288">
    <property type="term" value="F:porin activity"/>
    <property type="evidence" value="ECO:0007669"/>
    <property type="project" value="TreeGrafter"/>
</dbReference>
<evidence type="ECO:0000313" key="8">
    <source>
        <dbReference type="EMBL" id="EXJ10224.1"/>
    </source>
</evidence>
<dbReference type="RefSeq" id="WP_237748640.1">
    <property type="nucleotide sequence ID" value="NZ_AONB01000015.1"/>
</dbReference>
<evidence type="ECO:0000256" key="7">
    <source>
        <dbReference type="ARBA" id="ARBA00023237"/>
    </source>
</evidence>
<dbReference type="InterPro" id="IPR051906">
    <property type="entry name" value="TolC-like"/>
</dbReference>
<evidence type="ECO:0000313" key="9">
    <source>
        <dbReference type="Proteomes" id="UP000019464"/>
    </source>
</evidence>